<feature type="domain" description="Transposase IS4-like" evidence="1">
    <location>
        <begin position="11"/>
        <end position="126"/>
    </location>
</feature>
<dbReference type="GO" id="GO:0006313">
    <property type="term" value="P:DNA transposition"/>
    <property type="evidence" value="ECO:0007669"/>
    <property type="project" value="InterPro"/>
</dbReference>
<dbReference type="PATRIC" id="fig|1429043.3.peg.3778"/>
<dbReference type="Proteomes" id="UP000032233">
    <property type="component" value="Unassembled WGS sequence"/>
</dbReference>
<protein>
    <recommendedName>
        <fullName evidence="1">Transposase IS4-like domain-containing protein</fullName>
    </recommendedName>
</protein>
<organism evidence="2 3">
    <name type="scientific">Dethiosulfatarculus sandiegensis</name>
    <dbReference type="NCBI Taxonomy" id="1429043"/>
    <lineage>
        <taxon>Bacteria</taxon>
        <taxon>Pseudomonadati</taxon>
        <taxon>Thermodesulfobacteriota</taxon>
        <taxon>Desulfarculia</taxon>
        <taxon>Desulfarculales</taxon>
        <taxon>Desulfarculaceae</taxon>
        <taxon>Dethiosulfatarculus</taxon>
    </lineage>
</organism>
<dbReference type="AlphaFoldDB" id="A0A0D2GCL8"/>
<dbReference type="PANTHER" id="PTHR35604:SF2">
    <property type="entry name" value="TRANSPOSASE INSH FOR INSERTION SEQUENCE ELEMENT IS5A-RELATED"/>
    <property type="match status" value="1"/>
</dbReference>
<evidence type="ECO:0000313" key="3">
    <source>
        <dbReference type="Proteomes" id="UP000032233"/>
    </source>
</evidence>
<dbReference type="STRING" id="1429043.X474_17860"/>
<reference evidence="2 3" key="1">
    <citation type="submission" date="2013-11" db="EMBL/GenBank/DDBJ databases">
        <title>Metagenomic analysis of a methanogenic consortium involved in long chain n-alkane degradation.</title>
        <authorList>
            <person name="Davidova I.A."/>
            <person name="Callaghan A.V."/>
            <person name="Wawrik B."/>
            <person name="Pruitt S."/>
            <person name="Marks C."/>
            <person name="Duncan K.E."/>
            <person name="Suflita J.M."/>
        </authorList>
    </citation>
    <scope>NUCLEOTIDE SEQUENCE [LARGE SCALE GENOMIC DNA]</scope>
    <source>
        <strain evidence="2 3">SPR</strain>
    </source>
</reference>
<dbReference type="GO" id="GO:0004803">
    <property type="term" value="F:transposase activity"/>
    <property type="evidence" value="ECO:0007669"/>
    <property type="project" value="InterPro"/>
</dbReference>
<dbReference type="PANTHER" id="PTHR35604">
    <property type="entry name" value="TRANSPOSASE INSH FOR INSERTION SEQUENCE ELEMENT IS5A-RELATED"/>
    <property type="match status" value="1"/>
</dbReference>
<proteinExistence type="predicted"/>
<dbReference type="InterPro" id="IPR002559">
    <property type="entry name" value="Transposase_11"/>
</dbReference>
<comment type="caution">
    <text evidence="2">The sequence shown here is derived from an EMBL/GenBank/DDBJ whole genome shotgun (WGS) entry which is preliminary data.</text>
</comment>
<dbReference type="Pfam" id="PF01609">
    <property type="entry name" value="DDE_Tnp_1"/>
    <property type="match status" value="1"/>
</dbReference>
<evidence type="ECO:0000313" key="2">
    <source>
        <dbReference type="EMBL" id="KIX12682.1"/>
    </source>
</evidence>
<keyword evidence="3" id="KW-1185">Reference proteome</keyword>
<gene>
    <name evidence="2" type="ORF">X474_17860</name>
</gene>
<accession>A0A0D2GCL8</accession>
<evidence type="ECO:0000259" key="1">
    <source>
        <dbReference type="Pfam" id="PF01609"/>
    </source>
</evidence>
<dbReference type="InParanoid" id="A0A0D2GCL8"/>
<name>A0A0D2GCL8_9BACT</name>
<dbReference type="EMBL" id="AZAC01000026">
    <property type="protein sequence ID" value="KIX12682.1"/>
    <property type="molecule type" value="Genomic_DNA"/>
</dbReference>
<dbReference type="GO" id="GO:0003677">
    <property type="term" value="F:DNA binding"/>
    <property type="evidence" value="ECO:0007669"/>
    <property type="project" value="InterPro"/>
</dbReference>
<sequence>MDFKLAAATGTAERETALEMLDHSLPGSNRITLGADKGYDTFKFVTLCRLRNVTPHVSQNTARKGGSCIDSRTNRHKGYQVSQRIRKRVEEIFGWAKTVGNFRKTRFVGMDKTQLAAYFVGAAYNLLRIAKLTEEQG</sequence>